<reference evidence="2 3" key="1">
    <citation type="journal article" date="2016" name="Int. J. Syst. Evol. Microbiol.">
        <title>Pseudaminobacter manganicus sp. nov., isolated from sludge of a manganese mine.</title>
        <authorList>
            <person name="Li J."/>
            <person name="Huang J."/>
            <person name="Liao S."/>
            <person name="Wang G."/>
        </authorList>
    </citation>
    <scope>NUCLEOTIDE SEQUENCE [LARGE SCALE GENOMIC DNA]</scope>
    <source>
        <strain evidence="2 3">JH-7</strain>
    </source>
</reference>
<dbReference type="Pfam" id="PF11749">
    <property type="entry name" value="DUF3305"/>
    <property type="match status" value="1"/>
</dbReference>
<evidence type="ECO:0000313" key="3">
    <source>
        <dbReference type="Proteomes" id="UP000191905"/>
    </source>
</evidence>
<keyword evidence="3" id="KW-1185">Reference proteome</keyword>
<sequence>MVRETAEIGVVVERRVLNSSWVDHAWVPVAVLAGEPAATPWTVLKQTAKLVRYYAGSFEVEFFGTDTTMYRENLRSGQPSLWVVLRPTDAAPGVVVHLVTADSSEAEALTETDTDIIDAVPMPVEIQKQLAAFVAAHHVEHPFVKRKRDRADPEAMAWRGPHVDRRDEEG</sequence>
<evidence type="ECO:0000313" key="2">
    <source>
        <dbReference type="EMBL" id="OQM73909.1"/>
    </source>
</evidence>
<evidence type="ECO:0000256" key="1">
    <source>
        <dbReference type="SAM" id="MobiDB-lite"/>
    </source>
</evidence>
<comment type="caution">
    <text evidence="2">The sequence shown here is derived from an EMBL/GenBank/DDBJ whole genome shotgun (WGS) entry which is preliminary data.</text>
</comment>
<dbReference type="RefSeq" id="WP_080921150.1">
    <property type="nucleotide sequence ID" value="NZ_MDET01000045.1"/>
</dbReference>
<feature type="compositionally biased region" description="Basic and acidic residues" evidence="1">
    <location>
        <begin position="161"/>
        <end position="170"/>
    </location>
</feature>
<dbReference type="Proteomes" id="UP000191905">
    <property type="component" value="Unassembled WGS sequence"/>
</dbReference>
<dbReference type="InterPro" id="IPR021736">
    <property type="entry name" value="DUF3305"/>
</dbReference>
<organism evidence="2 3">
    <name type="scientific">Manganibacter manganicus</name>
    <dbReference type="NCBI Taxonomy" id="1873176"/>
    <lineage>
        <taxon>Bacteria</taxon>
        <taxon>Pseudomonadati</taxon>
        <taxon>Pseudomonadota</taxon>
        <taxon>Alphaproteobacteria</taxon>
        <taxon>Hyphomicrobiales</taxon>
        <taxon>Phyllobacteriaceae</taxon>
        <taxon>Manganibacter</taxon>
    </lineage>
</organism>
<name>A0A1V8RLS7_9HYPH</name>
<dbReference type="OrthoDB" id="7271084at2"/>
<proteinExistence type="predicted"/>
<feature type="region of interest" description="Disordered" evidence="1">
    <location>
        <begin position="150"/>
        <end position="170"/>
    </location>
</feature>
<dbReference type="EMBL" id="MDET01000045">
    <property type="protein sequence ID" value="OQM73909.1"/>
    <property type="molecule type" value="Genomic_DNA"/>
</dbReference>
<accession>A0A1V8RLS7</accession>
<dbReference type="AlphaFoldDB" id="A0A1V8RLS7"/>
<protein>
    <submittedName>
        <fullName evidence="2">Molybdopterin-guanine dinucleotide biosynthesis protein A</fullName>
    </submittedName>
</protein>
<gene>
    <name evidence="2" type="ORF">BFN67_06120</name>
</gene>
<dbReference type="STRING" id="1873176.BFN67_06120"/>